<accession>A0AAD9PVJ7</accession>
<evidence type="ECO:0000313" key="2">
    <source>
        <dbReference type="Proteomes" id="UP001249851"/>
    </source>
</evidence>
<name>A0AAD9PVJ7_ACRCE</name>
<evidence type="ECO:0000313" key="1">
    <source>
        <dbReference type="EMBL" id="KAK2549881.1"/>
    </source>
</evidence>
<dbReference type="AlphaFoldDB" id="A0AAD9PVJ7"/>
<dbReference type="EMBL" id="JARQWQ010000119">
    <property type="protein sequence ID" value="KAK2549881.1"/>
    <property type="molecule type" value="Genomic_DNA"/>
</dbReference>
<dbReference type="Proteomes" id="UP001249851">
    <property type="component" value="Unassembled WGS sequence"/>
</dbReference>
<proteinExistence type="predicted"/>
<reference evidence="1" key="1">
    <citation type="journal article" date="2023" name="G3 (Bethesda)">
        <title>Whole genome assembly and annotation of the endangered Caribbean coral Acropora cervicornis.</title>
        <authorList>
            <person name="Selwyn J.D."/>
            <person name="Vollmer S.V."/>
        </authorList>
    </citation>
    <scope>NUCLEOTIDE SEQUENCE</scope>
    <source>
        <strain evidence="1">K2</strain>
    </source>
</reference>
<comment type="caution">
    <text evidence="1">The sequence shown here is derived from an EMBL/GenBank/DDBJ whole genome shotgun (WGS) entry which is preliminary data.</text>
</comment>
<reference evidence="1" key="2">
    <citation type="journal article" date="2023" name="Science">
        <title>Genomic signatures of disease resistance in endangered staghorn corals.</title>
        <authorList>
            <person name="Vollmer S.V."/>
            <person name="Selwyn J.D."/>
            <person name="Despard B.A."/>
            <person name="Roesel C.L."/>
        </authorList>
    </citation>
    <scope>NUCLEOTIDE SEQUENCE</scope>
    <source>
        <strain evidence="1">K2</strain>
    </source>
</reference>
<gene>
    <name evidence="1" type="ORF">P5673_029590</name>
</gene>
<sequence length="68" mass="8036">MVKEGFNFVGTVHWADKERGEGWEPEGNVPLMLHYRFVKGEREKMVDTEMYVSGRLHDLPSMEKRRVL</sequence>
<organism evidence="1 2">
    <name type="scientific">Acropora cervicornis</name>
    <name type="common">Staghorn coral</name>
    <dbReference type="NCBI Taxonomy" id="6130"/>
    <lineage>
        <taxon>Eukaryota</taxon>
        <taxon>Metazoa</taxon>
        <taxon>Cnidaria</taxon>
        <taxon>Anthozoa</taxon>
        <taxon>Hexacorallia</taxon>
        <taxon>Scleractinia</taxon>
        <taxon>Astrocoeniina</taxon>
        <taxon>Acroporidae</taxon>
        <taxon>Acropora</taxon>
    </lineage>
</organism>
<keyword evidence="2" id="KW-1185">Reference proteome</keyword>
<protein>
    <submittedName>
        <fullName evidence="1">Uncharacterized protein</fullName>
    </submittedName>
</protein>